<organism evidence="2 3">
    <name type="scientific">Cristinia sonorae</name>
    <dbReference type="NCBI Taxonomy" id="1940300"/>
    <lineage>
        <taxon>Eukaryota</taxon>
        <taxon>Fungi</taxon>
        <taxon>Dikarya</taxon>
        <taxon>Basidiomycota</taxon>
        <taxon>Agaricomycotina</taxon>
        <taxon>Agaricomycetes</taxon>
        <taxon>Agaricomycetidae</taxon>
        <taxon>Agaricales</taxon>
        <taxon>Pleurotineae</taxon>
        <taxon>Stephanosporaceae</taxon>
        <taxon>Cristinia</taxon>
    </lineage>
</organism>
<dbReference type="Proteomes" id="UP000813824">
    <property type="component" value="Unassembled WGS sequence"/>
</dbReference>
<evidence type="ECO:0000313" key="2">
    <source>
        <dbReference type="EMBL" id="KAH8093151.1"/>
    </source>
</evidence>
<proteinExistence type="predicted"/>
<keyword evidence="3" id="KW-1185">Reference proteome</keyword>
<dbReference type="AlphaFoldDB" id="A0A8K0XMB0"/>
<dbReference type="OrthoDB" id="3164835at2759"/>
<dbReference type="Gene3D" id="3.30.710.10">
    <property type="entry name" value="Potassium Channel Kv1.1, Chain A"/>
    <property type="match status" value="2"/>
</dbReference>
<dbReference type="Pfam" id="PF00651">
    <property type="entry name" value="BTB"/>
    <property type="match status" value="2"/>
</dbReference>
<dbReference type="CDD" id="cd18186">
    <property type="entry name" value="BTB_POZ_ZBTB_KLHL-like"/>
    <property type="match status" value="2"/>
</dbReference>
<sequence>MAAKARVPFHGHPRADAILQTCNNVLFYVHTDVLSMASPFFDQLFSLPQPANIPDATSGGNTLPIIPISEDSATVDHLLRLCYPIPRPPPLTNIGTVAKVLEAAMKYELVEAVTSMKKIFHSLISTSPLDAYAIACRLKLETEASMAARAHPFQLTLVGRSYSDAMKNLPAGCYFRLLRYLQGETFTPFCEPLPSPRSLHQSQPDANDSALASPEVLLQYPADVILKSSDGILIPTHRLLLALSGATINIDQTHQSDSSGVPIVEITHSGAVLHRLLRMCHPGGSYQDSETFEEARLVYDAATKLGMLKIADIARRNSEVLRERAPLTAYLVSVRRGWETDAKAALSRALCGPLWSADAYVPEMEVTSAKVLRDLYSYHYQRREPPQACMLDLPRLLQVSSFACLSPPSCVCGSDYPTRSTFARTEISYVWPPHSLTRCPRFPLTPPPLLRVANPSPRFSFGGQPDQYSSARLLSSSKSPFPHVGSSISSYYGRTSLLGVHILLHLSVEFPFYTVPIHAEVVARDVHQTCPPRFPLSPVFFLSSIMTTKAAAPFNGHRADVILRTTDNVDFHAHMNMLCVASPFFDQMFSLPQPPVIAQDGTSSPVPTIPLSEDSQTMDHLLRLCYPVAKPQPLKKLELVAKVLVAAMKYEFEEATVLMKTSFHSLIKSSPLEAYAISCRLKLEKEASLSAKAWKEKLKVDGAL</sequence>
<dbReference type="InterPro" id="IPR011333">
    <property type="entry name" value="SKP1/BTB/POZ_sf"/>
</dbReference>
<name>A0A8K0XMB0_9AGAR</name>
<feature type="domain" description="BTB" evidence="1">
    <location>
        <begin position="559"/>
        <end position="626"/>
    </location>
</feature>
<dbReference type="InterPro" id="IPR000210">
    <property type="entry name" value="BTB/POZ_dom"/>
</dbReference>
<dbReference type="SMART" id="SM00225">
    <property type="entry name" value="BTB"/>
    <property type="match status" value="3"/>
</dbReference>
<dbReference type="SUPFAM" id="SSF54695">
    <property type="entry name" value="POZ domain"/>
    <property type="match status" value="2"/>
</dbReference>
<dbReference type="PROSITE" id="PS50097">
    <property type="entry name" value="BTB"/>
    <property type="match status" value="2"/>
</dbReference>
<feature type="domain" description="BTB" evidence="1">
    <location>
        <begin position="15"/>
        <end position="83"/>
    </location>
</feature>
<gene>
    <name evidence="2" type="ORF">BXZ70DRAFT_993107</name>
</gene>
<dbReference type="EMBL" id="JAEVFJ010000030">
    <property type="protein sequence ID" value="KAH8093151.1"/>
    <property type="molecule type" value="Genomic_DNA"/>
</dbReference>
<accession>A0A8K0XMB0</accession>
<evidence type="ECO:0000313" key="3">
    <source>
        <dbReference type="Proteomes" id="UP000813824"/>
    </source>
</evidence>
<comment type="caution">
    <text evidence="2">The sequence shown here is derived from an EMBL/GenBank/DDBJ whole genome shotgun (WGS) entry which is preliminary data.</text>
</comment>
<reference evidence="2" key="1">
    <citation type="journal article" date="2021" name="New Phytol.">
        <title>Evolutionary innovations through gain and loss of genes in the ectomycorrhizal Boletales.</title>
        <authorList>
            <person name="Wu G."/>
            <person name="Miyauchi S."/>
            <person name="Morin E."/>
            <person name="Kuo A."/>
            <person name="Drula E."/>
            <person name="Varga T."/>
            <person name="Kohler A."/>
            <person name="Feng B."/>
            <person name="Cao Y."/>
            <person name="Lipzen A."/>
            <person name="Daum C."/>
            <person name="Hundley H."/>
            <person name="Pangilinan J."/>
            <person name="Johnson J."/>
            <person name="Barry K."/>
            <person name="LaButti K."/>
            <person name="Ng V."/>
            <person name="Ahrendt S."/>
            <person name="Min B."/>
            <person name="Choi I.G."/>
            <person name="Park H."/>
            <person name="Plett J.M."/>
            <person name="Magnuson J."/>
            <person name="Spatafora J.W."/>
            <person name="Nagy L.G."/>
            <person name="Henrissat B."/>
            <person name="Grigoriev I.V."/>
            <person name="Yang Z.L."/>
            <person name="Xu J."/>
            <person name="Martin F.M."/>
        </authorList>
    </citation>
    <scope>NUCLEOTIDE SEQUENCE</scope>
    <source>
        <strain evidence="2">KKN 215</strain>
    </source>
</reference>
<evidence type="ECO:0000259" key="1">
    <source>
        <dbReference type="PROSITE" id="PS50097"/>
    </source>
</evidence>
<protein>
    <recommendedName>
        <fullName evidence="1">BTB domain-containing protein</fullName>
    </recommendedName>
</protein>
<feature type="non-terminal residue" evidence="2">
    <location>
        <position position="1"/>
    </location>
</feature>